<reference evidence="1" key="2">
    <citation type="submission" date="2025-09" db="UniProtKB">
        <authorList>
            <consortium name="EnsemblPlants"/>
        </authorList>
    </citation>
    <scope>IDENTIFICATION</scope>
</reference>
<proteinExistence type="predicted"/>
<organism evidence="1 2">
    <name type="scientific">Avena sativa</name>
    <name type="common">Oat</name>
    <dbReference type="NCBI Taxonomy" id="4498"/>
    <lineage>
        <taxon>Eukaryota</taxon>
        <taxon>Viridiplantae</taxon>
        <taxon>Streptophyta</taxon>
        <taxon>Embryophyta</taxon>
        <taxon>Tracheophyta</taxon>
        <taxon>Spermatophyta</taxon>
        <taxon>Magnoliopsida</taxon>
        <taxon>Liliopsida</taxon>
        <taxon>Poales</taxon>
        <taxon>Poaceae</taxon>
        <taxon>BOP clade</taxon>
        <taxon>Pooideae</taxon>
        <taxon>Poodae</taxon>
        <taxon>Poeae</taxon>
        <taxon>Poeae Chloroplast Group 1 (Aveneae type)</taxon>
        <taxon>Aveninae</taxon>
        <taxon>Avena</taxon>
    </lineage>
</organism>
<accession>A0ACD5XEI5</accession>
<protein>
    <submittedName>
        <fullName evidence="1">Uncharacterized protein</fullName>
    </submittedName>
</protein>
<dbReference type="EnsemblPlants" id="AVESA.00010b.r2.4DG0780940.2">
    <property type="protein sequence ID" value="AVESA.00010b.r2.4DG0780940.2.CDS"/>
    <property type="gene ID" value="AVESA.00010b.r2.4DG0780940"/>
</dbReference>
<reference evidence="1" key="1">
    <citation type="submission" date="2021-05" db="EMBL/GenBank/DDBJ databases">
        <authorList>
            <person name="Scholz U."/>
            <person name="Mascher M."/>
            <person name="Fiebig A."/>
        </authorList>
    </citation>
    <scope>NUCLEOTIDE SEQUENCE [LARGE SCALE GENOMIC DNA]</scope>
</reference>
<keyword evidence="2" id="KW-1185">Reference proteome</keyword>
<sequence>MFATGEWVGSDPGFSHFYSMAQCTPDLSPALCRSCLQDLLDQWWSKFRFTGKEDGGRITGSRCSLRSQLGEVPFYTGATMVQLPAKAAAAPGPAPEAAPGTMGGKNTSNSRLLGIILPIVGVFVIATISLCVWSSIRRKRRSRRQALLAQSHSVDDLHSVKSILLSLSSLQVATNNFDESNKLGEGGFGAVYKGVLSGQEVAVKRLSRGSNQGIEEVKNELVLVAKLHHRNLVRLVGFSLEAGERLLVYEYMPNKSLDTILFDPEEKHRLDWGIRYKIIEGVARGMQYLHEDSQKKVIHRDLKASNVLLDADMIPKIGDFGLARLFGEDQTREVTRRIVGTFGYMSPEYVTRGQYSTKSDVYSFGVLVIEIVTGRTRNNESHLSEENEDVINIVWRHWVEGTIAEMVDYSLGMNYPGAEVLKCVHIGLLCLQQNPIDRPTMSDIMVMLNSDNTSSLPVAARPAFLIDAGNSGVPHNTESPLYTDSLLSGR</sequence>
<name>A0ACD5XEI5_AVESA</name>
<evidence type="ECO:0000313" key="1">
    <source>
        <dbReference type="EnsemblPlants" id="AVESA.00010b.r2.4DG0780940.2.CDS"/>
    </source>
</evidence>
<dbReference type="Proteomes" id="UP001732700">
    <property type="component" value="Chromosome 4D"/>
</dbReference>
<evidence type="ECO:0000313" key="2">
    <source>
        <dbReference type="Proteomes" id="UP001732700"/>
    </source>
</evidence>